<feature type="transmembrane region" description="Helical" evidence="2">
    <location>
        <begin position="119"/>
        <end position="138"/>
    </location>
</feature>
<dbReference type="OrthoDB" id="2626017at2759"/>
<dbReference type="Pfam" id="PF20151">
    <property type="entry name" value="DUF6533"/>
    <property type="match status" value="1"/>
</dbReference>
<name>A0A067MU83_BOTB1</name>
<dbReference type="Proteomes" id="UP000027195">
    <property type="component" value="Unassembled WGS sequence"/>
</dbReference>
<dbReference type="HOGENOM" id="CLU_064338_0_0_1"/>
<accession>A0A067MU83</accession>
<protein>
    <recommendedName>
        <fullName evidence="3">DUF6533 domain-containing protein</fullName>
    </recommendedName>
</protein>
<feature type="transmembrane region" description="Helical" evidence="2">
    <location>
        <begin position="12"/>
        <end position="30"/>
    </location>
</feature>
<sequence>MADVFLPQHLCAHKYFFVCTLTVAAWDTLVLSPRSWRLLKTHEWSALKAIYLLLRYLMPIEFIAVGMSCSRSSSASSRSPCIPTSRRLLQYILVFSRAMAIRLHAIYDKNPLVTAGMGLLLLTQIVVMATCCAFYWAVPLTQGQGCIAGPRHNWNWVGIYWLVPTIFFTAALGLAIARSVRSLRDKPLGPWKLLLRDGLNLYATIWVVNIINMLFWFIARPTDSADTIKTIVTSMATVLTVTMTMRIILNIKGTLNHGGSFQGQVSQPSSAPPNRAMFSRPGDAHGVTGSRPSVVNISAQHFASPPTGAPNASFTLEEMRAKAGRDWDTGDETPHLTFNGISPSPLYGDEKDSFERTKVDLTDPTPVERTGTYPPLSGVQVTIDREIVGYPRQKS</sequence>
<reference evidence="5" key="1">
    <citation type="journal article" date="2014" name="Proc. Natl. Acad. Sci. U.S.A.">
        <title>Extensive sampling of basidiomycete genomes demonstrates inadequacy of the white-rot/brown-rot paradigm for wood decay fungi.</title>
        <authorList>
            <person name="Riley R."/>
            <person name="Salamov A.A."/>
            <person name="Brown D.W."/>
            <person name="Nagy L.G."/>
            <person name="Floudas D."/>
            <person name="Held B.W."/>
            <person name="Levasseur A."/>
            <person name="Lombard V."/>
            <person name="Morin E."/>
            <person name="Otillar R."/>
            <person name="Lindquist E.A."/>
            <person name="Sun H."/>
            <person name="LaButti K.M."/>
            <person name="Schmutz J."/>
            <person name="Jabbour D."/>
            <person name="Luo H."/>
            <person name="Baker S.E."/>
            <person name="Pisabarro A.G."/>
            <person name="Walton J.D."/>
            <person name="Blanchette R.A."/>
            <person name="Henrissat B."/>
            <person name="Martin F."/>
            <person name="Cullen D."/>
            <person name="Hibbett D.S."/>
            <person name="Grigoriev I.V."/>
        </authorList>
    </citation>
    <scope>NUCLEOTIDE SEQUENCE [LARGE SCALE GENOMIC DNA]</scope>
    <source>
        <strain evidence="5">FD-172 SS1</strain>
    </source>
</reference>
<dbReference type="EMBL" id="KL198034">
    <property type="protein sequence ID" value="KDQ15141.1"/>
    <property type="molecule type" value="Genomic_DNA"/>
</dbReference>
<organism evidence="4 5">
    <name type="scientific">Botryobasidium botryosum (strain FD-172 SS1)</name>
    <dbReference type="NCBI Taxonomy" id="930990"/>
    <lineage>
        <taxon>Eukaryota</taxon>
        <taxon>Fungi</taxon>
        <taxon>Dikarya</taxon>
        <taxon>Basidiomycota</taxon>
        <taxon>Agaricomycotina</taxon>
        <taxon>Agaricomycetes</taxon>
        <taxon>Cantharellales</taxon>
        <taxon>Botryobasidiaceae</taxon>
        <taxon>Botryobasidium</taxon>
    </lineage>
</organism>
<dbReference type="InterPro" id="IPR045340">
    <property type="entry name" value="DUF6533"/>
</dbReference>
<proteinExistence type="predicted"/>
<evidence type="ECO:0000313" key="5">
    <source>
        <dbReference type="Proteomes" id="UP000027195"/>
    </source>
</evidence>
<keyword evidence="2" id="KW-0472">Membrane</keyword>
<feature type="transmembrane region" description="Helical" evidence="2">
    <location>
        <begin position="158"/>
        <end position="177"/>
    </location>
</feature>
<keyword evidence="5" id="KW-1185">Reference proteome</keyword>
<keyword evidence="2" id="KW-1133">Transmembrane helix</keyword>
<feature type="domain" description="DUF6533" evidence="3">
    <location>
        <begin position="15"/>
        <end position="60"/>
    </location>
</feature>
<evidence type="ECO:0000256" key="1">
    <source>
        <dbReference type="SAM" id="MobiDB-lite"/>
    </source>
</evidence>
<feature type="compositionally biased region" description="Basic and acidic residues" evidence="1">
    <location>
        <begin position="348"/>
        <end position="361"/>
    </location>
</feature>
<feature type="transmembrane region" description="Helical" evidence="2">
    <location>
        <begin position="198"/>
        <end position="219"/>
    </location>
</feature>
<gene>
    <name evidence="4" type="ORF">BOTBODRAFT_303603</name>
</gene>
<dbReference type="AlphaFoldDB" id="A0A067MU83"/>
<feature type="transmembrane region" description="Helical" evidence="2">
    <location>
        <begin position="231"/>
        <end position="249"/>
    </location>
</feature>
<dbReference type="STRING" id="930990.A0A067MU83"/>
<evidence type="ECO:0000256" key="2">
    <source>
        <dbReference type="SAM" id="Phobius"/>
    </source>
</evidence>
<feature type="region of interest" description="Disordered" evidence="1">
    <location>
        <begin position="327"/>
        <end position="376"/>
    </location>
</feature>
<evidence type="ECO:0000259" key="3">
    <source>
        <dbReference type="Pfam" id="PF20151"/>
    </source>
</evidence>
<keyword evidence="2" id="KW-0812">Transmembrane</keyword>
<dbReference type="InParanoid" id="A0A067MU83"/>
<evidence type="ECO:0000313" key="4">
    <source>
        <dbReference type="EMBL" id="KDQ15141.1"/>
    </source>
</evidence>